<proteinExistence type="predicted"/>
<dbReference type="CDD" id="cd01791">
    <property type="entry name" value="Ubl_UBL5"/>
    <property type="match status" value="1"/>
</dbReference>
<feature type="domain" description="Ubiquitin-like" evidence="3">
    <location>
        <begin position="2"/>
        <end position="65"/>
    </location>
</feature>
<dbReference type="EMBL" id="JACMSC010000006">
    <property type="protein sequence ID" value="KAG6517200.1"/>
    <property type="molecule type" value="Genomic_DNA"/>
</dbReference>
<dbReference type="SUPFAM" id="SSF54236">
    <property type="entry name" value="Ubiquitin-like"/>
    <property type="match status" value="1"/>
</dbReference>
<keyword evidence="1" id="KW-0833">Ubl conjugation pathway</keyword>
<gene>
    <name evidence="4" type="ORF">ZIOFF_020580</name>
</gene>
<comment type="caution">
    <text evidence="4">The sequence shown here is derived from an EMBL/GenBank/DDBJ whole genome shotgun (WGS) entry which is preliminary data.</text>
</comment>
<feature type="region of interest" description="Disordered" evidence="2">
    <location>
        <begin position="167"/>
        <end position="197"/>
    </location>
</feature>
<accession>A0A8J5H6X9</accession>
<reference evidence="4 5" key="1">
    <citation type="submission" date="2020-08" db="EMBL/GenBank/DDBJ databases">
        <title>Plant Genome Project.</title>
        <authorList>
            <person name="Zhang R.-G."/>
        </authorList>
    </citation>
    <scope>NUCLEOTIDE SEQUENCE [LARGE SCALE GENOMIC DNA]</scope>
    <source>
        <tissue evidence="4">Rhizome</tissue>
    </source>
</reference>
<dbReference type="InterPro" id="IPR039732">
    <property type="entry name" value="Hub1/Ubl5"/>
</dbReference>
<dbReference type="FunFam" id="3.10.20.90:FF:000054">
    <property type="entry name" value="Ubiquitin-like protein 5"/>
    <property type="match status" value="1"/>
</dbReference>
<evidence type="ECO:0000313" key="5">
    <source>
        <dbReference type="Proteomes" id="UP000734854"/>
    </source>
</evidence>
<dbReference type="InterPro" id="IPR029071">
    <property type="entry name" value="Ubiquitin-like_domsf"/>
</dbReference>
<evidence type="ECO:0000259" key="3">
    <source>
        <dbReference type="PROSITE" id="PS50053"/>
    </source>
</evidence>
<dbReference type="AlphaFoldDB" id="A0A8J5H6X9"/>
<dbReference type="PANTHER" id="PTHR13042">
    <property type="entry name" value="UBIQUITIN-LIKE PROTEIN 5"/>
    <property type="match status" value="1"/>
</dbReference>
<dbReference type="InterPro" id="IPR000626">
    <property type="entry name" value="Ubiquitin-like_dom"/>
</dbReference>
<protein>
    <recommendedName>
        <fullName evidence="3">Ubiquitin-like domain-containing protein</fullName>
    </recommendedName>
</protein>
<dbReference type="Pfam" id="PF00240">
    <property type="entry name" value="ubiquitin"/>
    <property type="match status" value="1"/>
</dbReference>
<evidence type="ECO:0000256" key="1">
    <source>
        <dbReference type="ARBA" id="ARBA00022786"/>
    </source>
</evidence>
<sequence length="210" mass="23489">MIEVVLNDRLGKKVRVKCNEDDTIGDLKKLVAAQTGTRADKIRIQKWYNIYKDHITLKDYEIHDGMERLLCHCLDLVHRINEGRKKIHDMDIAAAVVPLGDRGIHTTAASSRWLTLPLSFTLSTASSAPSRKPSSHHKEGCLPCCHDEGMMRDFFFFSSHDQRHEVMTGSDANESPSLSRMLSDSPSSSLCSLRRPATSADVAYPLAPLD</sequence>
<organism evidence="4 5">
    <name type="scientific">Zingiber officinale</name>
    <name type="common">Ginger</name>
    <name type="synonym">Amomum zingiber</name>
    <dbReference type="NCBI Taxonomy" id="94328"/>
    <lineage>
        <taxon>Eukaryota</taxon>
        <taxon>Viridiplantae</taxon>
        <taxon>Streptophyta</taxon>
        <taxon>Embryophyta</taxon>
        <taxon>Tracheophyta</taxon>
        <taxon>Spermatophyta</taxon>
        <taxon>Magnoliopsida</taxon>
        <taxon>Liliopsida</taxon>
        <taxon>Zingiberales</taxon>
        <taxon>Zingiberaceae</taxon>
        <taxon>Zingiber</taxon>
    </lineage>
</organism>
<feature type="compositionally biased region" description="Low complexity" evidence="2">
    <location>
        <begin position="175"/>
        <end position="196"/>
    </location>
</feature>
<evidence type="ECO:0000256" key="2">
    <source>
        <dbReference type="SAM" id="MobiDB-lite"/>
    </source>
</evidence>
<dbReference type="PROSITE" id="PS50053">
    <property type="entry name" value="UBIQUITIN_2"/>
    <property type="match status" value="1"/>
</dbReference>
<keyword evidence="5" id="KW-1185">Reference proteome</keyword>
<dbReference type="Gene3D" id="3.10.20.90">
    <property type="entry name" value="Phosphatidylinositol 3-kinase Catalytic Subunit, Chain A, domain 1"/>
    <property type="match status" value="1"/>
</dbReference>
<name>A0A8J5H6X9_ZINOF</name>
<evidence type="ECO:0000313" key="4">
    <source>
        <dbReference type="EMBL" id="KAG6517200.1"/>
    </source>
</evidence>
<dbReference type="Proteomes" id="UP000734854">
    <property type="component" value="Unassembled WGS sequence"/>
</dbReference>